<dbReference type="InterPro" id="IPR012337">
    <property type="entry name" value="RNaseH-like_sf"/>
</dbReference>
<name>A0A3G4ZTS1_9VIRU</name>
<protein>
    <submittedName>
        <fullName evidence="1">Uncharacterized protein</fullName>
    </submittedName>
</protein>
<dbReference type="Gene3D" id="3.30.40.220">
    <property type="match status" value="2"/>
</dbReference>
<dbReference type="EMBL" id="MK072074">
    <property type="protein sequence ID" value="AYV78288.1"/>
    <property type="molecule type" value="Genomic_DNA"/>
</dbReference>
<gene>
    <name evidence="1" type="ORF">Edafosvirus9_2</name>
</gene>
<dbReference type="Gene3D" id="3.30.420.10">
    <property type="entry name" value="Ribonuclease H-like superfamily/Ribonuclease H"/>
    <property type="match status" value="1"/>
</dbReference>
<proteinExistence type="predicted"/>
<reference evidence="1" key="1">
    <citation type="submission" date="2018-10" db="EMBL/GenBank/DDBJ databases">
        <title>Hidden diversity of soil giant viruses.</title>
        <authorList>
            <person name="Schulz F."/>
            <person name="Alteio L."/>
            <person name="Goudeau D."/>
            <person name="Ryan E.M."/>
            <person name="Malmstrom R.R."/>
            <person name="Blanchard J."/>
            <person name="Woyke T."/>
        </authorList>
    </citation>
    <scope>NUCLEOTIDE SEQUENCE</scope>
    <source>
        <strain evidence="1">EDV1</strain>
    </source>
</reference>
<evidence type="ECO:0000313" key="1">
    <source>
        <dbReference type="EMBL" id="AYV78288.1"/>
    </source>
</evidence>
<dbReference type="InterPro" id="IPR036397">
    <property type="entry name" value="RNaseH_sf"/>
</dbReference>
<organism evidence="1">
    <name type="scientific">Edafosvirus sp</name>
    <dbReference type="NCBI Taxonomy" id="2487765"/>
    <lineage>
        <taxon>Viruses</taxon>
        <taxon>Varidnaviria</taxon>
        <taxon>Bamfordvirae</taxon>
        <taxon>Nucleocytoviricota</taxon>
        <taxon>Megaviricetes</taxon>
        <taxon>Imitervirales</taxon>
        <taxon>Mimiviridae</taxon>
        <taxon>Klosneuvirinae</taxon>
    </lineage>
</organism>
<dbReference type="SUPFAM" id="SSF53098">
    <property type="entry name" value="Ribonuclease H-like"/>
    <property type="match status" value="1"/>
</dbReference>
<accession>A0A3G4ZTS1</accession>
<dbReference type="GO" id="GO:0003676">
    <property type="term" value="F:nucleic acid binding"/>
    <property type="evidence" value="ECO:0007669"/>
    <property type="project" value="InterPro"/>
</dbReference>
<sequence>MIEHKFIDNIEHKFCGNCNLWKELDEFGNHKDRNDGKKSYCTTCYDSMKIKCEIEGCDRLIRPSDYYCKKHDPRRCNVLNCTNKTYGKKNGLCDAHDPAQICIFNDCDTPKSKGYGDFCRKHAIKKYCITENCNKIQTQGEMCAQHFCEGNIERIALYLISSLKRVDTLMSNGNRENGSKISKKRLVPRTNNLVAIDIINLYQKSNKCHWCECILILSIGGEFNLDKISVDRVNSDIGHMSTNIVLSCLFCNYAKNNTNEKLWLEIIDILKGKNNIIDFSKHEFRINISKYCHNYKEITGSWVRDQLQNSNWKCSLSGLPLYSAMQNKFPWQISVDRIDNNGDHTTNNCQLVTSFINYGKNQMSNDEFKKYFKNKFPNIKIDKVIYPYKFVTEFGYGNNYPTNYIFFDFKTGGKTKDIIQLSYIVYNKNMQLLKLFNKYIKSKRAIQITNNNKYYVNGIEIQKLLESGSDFLYVLTEFANDVGDAKYIICNDELSIGVIKYNLNILKSIKHDPFIEKSIESISSLGKHLHKTHKLSQLYYKLFNTPVDDMNDAMVTTKMCCECYFALNNIHLDKKQKLINLYVFDIYNVNDHSIVLNNKLKLINQNIGLNVIPN</sequence>